<feature type="region of interest" description="Disordered" evidence="1">
    <location>
        <begin position="106"/>
        <end position="183"/>
    </location>
</feature>
<evidence type="ECO:0000313" key="3">
    <source>
        <dbReference type="Proteomes" id="UP000797356"/>
    </source>
</evidence>
<evidence type="ECO:0000313" key="2">
    <source>
        <dbReference type="EMBL" id="KAG1361860.1"/>
    </source>
</evidence>
<feature type="region of interest" description="Disordered" evidence="1">
    <location>
        <begin position="212"/>
        <end position="242"/>
    </location>
</feature>
<dbReference type="AlphaFoldDB" id="A0A8K0IKS1"/>
<dbReference type="PANTHER" id="PTHR33318:SF4">
    <property type="entry name" value="OS04G0511700 PROTEIN"/>
    <property type="match status" value="1"/>
</dbReference>
<dbReference type="PANTHER" id="PTHR33318">
    <property type="entry name" value="ASPARTYL/GLUTAMYL-TRNA(ASN/GLN) AMIDOTRANSFERASE SUBUNIT"/>
    <property type="match status" value="1"/>
</dbReference>
<comment type="caution">
    <text evidence="2">The sequence shown here is derived from an EMBL/GenBank/DDBJ whole genome shotgun (WGS) entry which is preliminary data.</text>
</comment>
<dbReference type="InterPro" id="IPR039300">
    <property type="entry name" value="JASON"/>
</dbReference>
<feature type="compositionally biased region" description="Basic residues" evidence="1">
    <location>
        <begin position="50"/>
        <end position="60"/>
    </location>
</feature>
<keyword evidence="3" id="KW-1185">Reference proteome</keyword>
<feature type="region of interest" description="Disordered" evidence="1">
    <location>
        <begin position="1"/>
        <end position="94"/>
    </location>
</feature>
<feature type="region of interest" description="Disordered" evidence="1">
    <location>
        <begin position="361"/>
        <end position="382"/>
    </location>
</feature>
<feature type="compositionally biased region" description="Polar residues" evidence="1">
    <location>
        <begin position="213"/>
        <end position="225"/>
    </location>
</feature>
<dbReference type="GO" id="GO:0007142">
    <property type="term" value="P:male meiosis II"/>
    <property type="evidence" value="ECO:0007669"/>
    <property type="project" value="InterPro"/>
</dbReference>
<name>A0A8K0IKS1_COCNU</name>
<evidence type="ECO:0000256" key="1">
    <source>
        <dbReference type="SAM" id="MobiDB-lite"/>
    </source>
</evidence>
<dbReference type="EMBL" id="CM017881">
    <property type="protein sequence ID" value="KAG1361860.1"/>
    <property type="molecule type" value="Genomic_DNA"/>
</dbReference>
<feature type="region of interest" description="Disordered" evidence="1">
    <location>
        <begin position="327"/>
        <end position="346"/>
    </location>
</feature>
<reference evidence="2" key="2">
    <citation type="submission" date="2019-07" db="EMBL/GenBank/DDBJ databases">
        <authorList>
            <person name="Yang Y."/>
            <person name="Bocs S."/>
            <person name="Baudouin L."/>
        </authorList>
    </citation>
    <scope>NUCLEOTIDE SEQUENCE</scope>
    <source>
        <tissue evidence="2">Spear leaf of Hainan Tall coconut</tissue>
    </source>
</reference>
<gene>
    <name evidence="2" type="ORF">COCNU_10G000790</name>
</gene>
<reference evidence="2" key="1">
    <citation type="journal article" date="2017" name="Gigascience">
        <title>The genome draft of coconut (Cocos nucifera).</title>
        <authorList>
            <person name="Xiao Y."/>
            <person name="Xu P."/>
            <person name="Fan H."/>
            <person name="Baudouin L."/>
            <person name="Xia W."/>
            <person name="Bocs S."/>
            <person name="Xu J."/>
            <person name="Li Q."/>
            <person name="Guo A."/>
            <person name="Zhou L."/>
            <person name="Li J."/>
            <person name="Wu Y."/>
            <person name="Ma Z."/>
            <person name="Armero A."/>
            <person name="Issali A.E."/>
            <person name="Liu N."/>
            <person name="Peng M."/>
            <person name="Yang Y."/>
        </authorList>
    </citation>
    <scope>NUCLEOTIDE SEQUENCE</scope>
    <source>
        <tissue evidence="2">Spear leaf of Hainan Tall coconut</tissue>
    </source>
</reference>
<protein>
    <submittedName>
        <fullName evidence="2">Uncharacterized protein</fullName>
    </submittedName>
</protein>
<feature type="compositionally biased region" description="Acidic residues" evidence="1">
    <location>
        <begin position="154"/>
        <end position="183"/>
    </location>
</feature>
<sequence length="505" mass="56884">MGWRRGSHKTDDRGGSPGAEGPVNGLNKREQEEDERRSLLPPAAKGGMAGKRKRSGRRKVRWNDSDGNKLVEVLEFQPRDNHEQGSFGSSKKKVTFDLNVKTYEVVLVDEDPKHSSEDNRENEAIREERKAEEADDESLPKSGASLSNHRYQNCEEEDDDDMEYGEEEEEEEDYDDIDLDEDDSNVVDIEGKEEESNASFLSLVMEKGEQCIQEVNSSKSKSVSPDRQPPLLAKGSARDRSQYVHPVLNPVENLTQWREVKVRAAPSKNRNKENINSDIKNKITFSPEPTFKIEKFQKLAGSNPRTDCPAKHDITVEASLSNWLASLDNSDKEGPQQSNSHFSKWSVDQEGRPTLGVLTVEDTEQSSVTSSPRRSPSRSLDEIPIAGAGTYRKIKKLKDLAGKEKEETEEILELVMKYFKQLVLYGTIQVKNIDVALSAISGIELDQIFAPRSDKSCDLQESYGSSICQGLQFYELSNFKGVIPQLKMFVILFEVALSKHSMMED</sequence>
<feature type="compositionally biased region" description="Low complexity" evidence="1">
    <location>
        <begin position="366"/>
        <end position="378"/>
    </location>
</feature>
<dbReference type="Proteomes" id="UP000797356">
    <property type="component" value="Chromosome 10"/>
</dbReference>
<feature type="compositionally biased region" description="Basic and acidic residues" evidence="1">
    <location>
        <begin position="27"/>
        <end position="38"/>
    </location>
</feature>
<proteinExistence type="predicted"/>
<feature type="compositionally biased region" description="Basic and acidic residues" evidence="1">
    <location>
        <begin position="110"/>
        <end position="132"/>
    </location>
</feature>
<dbReference type="OrthoDB" id="1925835at2759"/>
<accession>A0A8K0IKS1</accession>
<organism evidence="2 3">
    <name type="scientific">Cocos nucifera</name>
    <name type="common">Coconut palm</name>
    <dbReference type="NCBI Taxonomy" id="13894"/>
    <lineage>
        <taxon>Eukaryota</taxon>
        <taxon>Viridiplantae</taxon>
        <taxon>Streptophyta</taxon>
        <taxon>Embryophyta</taxon>
        <taxon>Tracheophyta</taxon>
        <taxon>Spermatophyta</taxon>
        <taxon>Magnoliopsida</taxon>
        <taxon>Liliopsida</taxon>
        <taxon>Arecaceae</taxon>
        <taxon>Arecoideae</taxon>
        <taxon>Cocoseae</taxon>
        <taxon>Attaleinae</taxon>
        <taxon>Cocos</taxon>
    </lineage>
</organism>